<evidence type="ECO:0000259" key="10">
    <source>
        <dbReference type="Pfam" id="PF07992"/>
    </source>
</evidence>
<organism evidence="11 12">
    <name type="scientific">Coccomyxa viridis</name>
    <dbReference type="NCBI Taxonomy" id="1274662"/>
    <lineage>
        <taxon>Eukaryota</taxon>
        <taxon>Viridiplantae</taxon>
        <taxon>Chlorophyta</taxon>
        <taxon>core chlorophytes</taxon>
        <taxon>Trebouxiophyceae</taxon>
        <taxon>Trebouxiophyceae incertae sedis</taxon>
        <taxon>Coccomyxaceae</taxon>
        <taxon>Coccomyxa</taxon>
    </lineage>
</organism>
<comment type="subunit">
    <text evidence="8">Homodimer.</text>
</comment>
<keyword evidence="4 9" id="KW-0521">NADP</keyword>
<proteinExistence type="inferred from homology"/>
<dbReference type="GO" id="GO:0005737">
    <property type="term" value="C:cytoplasm"/>
    <property type="evidence" value="ECO:0007669"/>
    <property type="project" value="InterPro"/>
</dbReference>
<dbReference type="GO" id="GO:0019430">
    <property type="term" value="P:removal of superoxide radicals"/>
    <property type="evidence" value="ECO:0007669"/>
    <property type="project" value="UniProtKB-UniRule"/>
</dbReference>
<dbReference type="GO" id="GO:0004791">
    <property type="term" value="F:thioredoxin-disulfide reductase (NADPH) activity"/>
    <property type="evidence" value="ECO:0007669"/>
    <property type="project" value="UniProtKB-UniRule"/>
</dbReference>
<evidence type="ECO:0000256" key="6">
    <source>
        <dbReference type="ARBA" id="ARBA00023157"/>
    </source>
</evidence>
<feature type="domain" description="FAD/NAD(P)-binding" evidence="10">
    <location>
        <begin position="41"/>
        <end position="340"/>
    </location>
</feature>
<dbReference type="PROSITE" id="PS00573">
    <property type="entry name" value="PYRIDINE_REDOX_2"/>
    <property type="match status" value="1"/>
</dbReference>
<dbReference type="PRINTS" id="PR00469">
    <property type="entry name" value="PNDRDTASEII"/>
</dbReference>
<comment type="catalytic activity">
    <reaction evidence="8">
        <text>[thioredoxin]-dithiol + NADP(+) = [thioredoxin]-disulfide + NADPH + H(+)</text>
        <dbReference type="Rhea" id="RHEA:20345"/>
        <dbReference type="Rhea" id="RHEA-COMP:10698"/>
        <dbReference type="Rhea" id="RHEA-COMP:10700"/>
        <dbReference type="ChEBI" id="CHEBI:15378"/>
        <dbReference type="ChEBI" id="CHEBI:29950"/>
        <dbReference type="ChEBI" id="CHEBI:50058"/>
        <dbReference type="ChEBI" id="CHEBI:57783"/>
        <dbReference type="ChEBI" id="CHEBI:58349"/>
        <dbReference type="EC" id="1.8.1.9"/>
    </reaction>
</comment>
<comment type="cofactor">
    <cofactor evidence="9">
        <name>FAD</name>
        <dbReference type="ChEBI" id="CHEBI:57692"/>
    </cofactor>
    <text evidence="9">Binds 1 FAD per subunit.</text>
</comment>
<evidence type="ECO:0000256" key="2">
    <source>
        <dbReference type="ARBA" id="ARBA00022630"/>
    </source>
</evidence>
<keyword evidence="3 8" id="KW-0274">FAD</keyword>
<comment type="caution">
    <text evidence="11">The sequence shown here is derived from an EMBL/GenBank/DDBJ whole genome shotgun (WGS) entry which is preliminary data.</text>
</comment>
<keyword evidence="12" id="KW-1185">Reference proteome</keyword>
<dbReference type="InterPro" id="IPR008255">
    <property type="entry name" value="Pyr_nucl-diS_OxRdtase_2_AS"/>
</dbReference>
<name>A0AAV1IAF4_9CHLO</name>
<gene>
    <name evidence="11" type="primary">NTR1</name>
    <name evidence="11" type="ORF">CVIRNUC_006866</name>
</gene>
<dbReference type="FunFam" id="3.50.50.60:FF:000064">
    <property type="entry name" value="Thioredoxin reductase"/>
    <property type="match status" value="1"/>
</dbReference>
<keyword evidence="7 8" id="KW-0676">Redox-active center</keyword>
<keyword evidence="2 8" id="KW-0285">Flavoprotein</keyword>
<dbReference type="PANTHER" id="PTHR48105">
    <property type="entry name" value="THIOREDOXIN REDUCTASE 1-RELATED-RELATED"/>
    <property type="match status" value="1"/>
</dbReference>
<evidence type="ECO:0000256" key="7">
    <source>
        <dbReference type="ARBA" id="ARBA00023284"/>
    </source>
</evidence>
<evidence type="ECO:0000256" key="9">
    <source>
        <dbReference type="RuleBase" id="RU003881"/>
    </source>
</evidence>
<dbReference type="InterPro" id="IPR023753">
    <property type="entry name" value="FAD/NAD-binding_dom"/>
</dbReference>
<accession>A0AAV1IAF4</accession>
<dbReference type="NCBIfam" id="TIGR01292">
    <property type="entry name" value="TRX_reduct"/>
    <property type="match status" value="1"/>
</dbReference>
<dbReference type="InterPro" id="IPR050097">
    <property type="entry name" value="Ferredoxin-NADP_redctase_2"/>
</dbReference>
<evidence type="ECO:0000256" key="3">
    <source>
        <dbReference type="ARBA" id="ARBA00022827"/>
    </source>
</evidence>
<sequence length="398" mass="42210">MLRLFTRAKSLPGFSLALPACFASVSHFASSMGPEGRMKTSVCIIGSGPAAHTAAVYAARAELQPILFEGWLANGIAAGGQLTTTTDVENFPGFPEGIMGGDLTDKFRAQSERFGTRIFSETVNKVDLSRRPFMIWTDEKAVEAETVILATGAVAKRLDFHGAGEVHGFWNKGISACAVCDGAAPMFRKKPLAVIGGGDSAMEEATFLTKYGSKVYIIHRRDEFRASKIMQNRVMDNPKIEVLWNSTVEKATGNEKGMLGGLAVRNVKTGELRELPVSGLFFAIGHEPASKFLNGQVATDADGYIVTTPGTTETSVPGVFAAGDVQDKKWRQAITAAGTGCMAALQAEHFLQLHASAEGEAAKVPAEKAPAKVLENGAVHQNGGAIINGEKPQLVAAL</sequence>
<dbReference type="InterPro" id="IPR036188">
    <property type="entry name" value="FAD/NAD-bd_sf"/>
</dbReference>
<protein>
    <recommendedName>
        <fullName evidence="8">Thioredoxin reductase</fullName>
        <ecNumber evidence="8">1.8.1.9</ecNumber>
    </recommendedName>
</protein>
<dbReference type="Proteomes" id="UP001314263">
    <property type="component" value="Unassembled WGS sequence"/>
</dbReference>
<comment type="similarity">
    <text evidence="1 8">Belongs to the class-II pyridine nucleotide-disulfide oxidoreductase family.</text>
</comment>
<evidence type="ECO:0000256" key="4">
    <source>
        <dbReference type="ARBA" id="ARBA00022857"/>
    </source>
</evidence>
<dbReference type="Gene3D" id="3.50.50.60">
    <property type="entry name" value="FAD/NAD(P)-binding domain"/>
    <property type="match status" value="2"/>
</dbReference>
<dbReference type="AlphaFoldDB" id="A0AAV1IAF4"/>
<evidence type="ECO:0000256" key="5">
    <source>
        <dbReference type="ARBA" id="ARBA00023002"/>
    </source>
</evidence>
<keyword evidence="6" id="KW-1015">Disulfide bond</keyword>
<dbReference type="EMBL" id="CAUYUE010000009">
    <property type="protein sequence ID" value="CAK0783667.1"/>
    <property type="molecule type" value="Genomic_DNA"/>
</dbReference>
<evidence type="ECO:0000313" key="11">
    <source>
        <dbReference type="EMBL" id="CAK0783667.1"/>
    </source>
</evidence>
<keyword evidence="5 8" id="KW-0560">Oxidoreductase</keyword>
<dbReference type="SUPFAM" id="SSF51905">
    <property type="entry name" value="FAD/NAD(P)-binding domain"/>
    <property type="match status" value="1"/>
</dbReference>
<dbReference type="Pfam" id="PF07992">
    <property type="entry name" value="Pyr_redox_2"/>
    <property type="match status" value="1"/>
</dbReference>
<dbReference type="EC" id="1.8.1.9" evidence="8"/>
<dbReference type="InterPro" id="IPR005982">
    <property type="entry name" value="Thioredox_Rdtase"/>
</dbReference>
<evidence type="ECO:0000256" key="8">
    <source>
        <dbReference type="RuleBase" id="RU003880"/>
    </source>
</evidence>
<reference evidence="11 12" key="1">
    <citation type="submission" date="2023-10" db="EMBL/GenBank/DDBJ databases">
        <authorList>
            <person name="Maclean D."/>
            <person name="Macfadyen A."/>
        </authorList>
    </citation>
    <scope>NUCLEOTIDE SEQUENCE [LARGE SCALE GENOMIC DNA]</scope>
</reference>
<evidence type="ECO:0000256" key="1">
    <source>
        <dbReference type="ARBA" id="ARBA00009333"/>
    </source>
</evidence>
<evidence type="ECO:0000313" key="12">
    <source>
        <dbReference type="Proteomes" id="UP001314263"/>
    </source>
</evidence>
<dbReference type="PRINTS" id="PR00368">
    <property type="entry name" value="FADPNR"/>
</dbReference>